<organism evidence="2 3">
    <name type="scientific">Haemonchus contortus</name>
    <name type="common">Barber pole worm</name>
    <dbReference type="NCBI Taxonomy" id="6289"/>
    <lineage>
        <taxon>Eukaryota</taxon>
        <taxon>Metazoa</taxon>
        <taxon>Ecdysozoa</taxon>
        <taxon>Nematoda</taxon>
        <taxon>Chromadorea</taxon>
        <taxon>Rhabditida</taxon>
        <taxon>Rhabditina</taxon>
        <taxon>Rhabditomorpha</taxon>
        <taxon>Strongyloidea</taxon>
        <taxon>Trichostrongylidae</taxon>
        <taxon>Haemonchus</taxon>
    </lineage>
</organism>
<dbReference type="OrthoDB" id="5837358at2759"/>
<evidence type="ECO:0000313" key="3">
    <source>
        <dbReference type="WBParaSite" id="HCON_00051740-00001"/>
    </source>
</evidence>
<keyword evidence="1" id="KW-0732">Signal</keyword>
<feature type="chain" id="PRO_5029720586" evidence="1">
    <location>
        <begin position="19"/>
        <end position="322"/>
    </location>
</feature>
<keyword evidence="2" id="KW-1185">Reference proteome</keyword>
<name>A0A7I4Y5K6_HAECO</name>
<dbReference type="PANTHER" id="PTHR36937:SF4">
    <property type="entry name" value="SECRETED PROTEIN"/>
    <property type="match status" value="1"/>
</dbReference>
<evidence type="ECO:0000256" key="1">
    <source>
        <dbReference type="SAM" id="SignalP"/>
    </source>
</evidence>
<reference evidence="3" key="1">
    <citation type="submission" date="2020-12" db="UniProtKB">
        <authorList>
            <consortium name="WormBaseParasite"/>
        </authorList>
    </citation>
    <scope>IDENTIFICATION</scope>
    <source>
        <strain evidence="3">MHco3</strain>
    </source>
</reference>
<proteinExistence type="predicted"/>
<accession>A0A7I4Y5K6</accession>
<dbReference type="OMA" id="DLEMCEQ"/>
<evidence type="ECO:0000313" key="2">
    <source>
        <dbReference type="Proteomes" id="UP000025227"/>
    </source>
</evidence>
<dbReference type="AlphaFoldDB" id="A0A7I4Y5K6"/>
<feature type="signal peptide" evidence="1">
    <location>
        <begin position="1"/>
        <end position="18"/>
    </location>
</feature>
<dbReference type="WBParaSite" id="HCON_00051740-00001">
    <property type="protein sequence ID" value="HCON_00051740-00001"/>
    <property type="gene ID" value="HCON_00051740"/>
</dbReference>
<protein>
    <submittedName>
        <fullName evidence="3">Ntox44 domain-containing protein</fullName>
    </submittedName>
</protein>
<sequence>MRQKILLLICTAIVYVEGSLTDRDYLKRTACERNPKLAICQPAEERLPLITPPPLPTEAAHEVSKWSKGSRAKDELSDLNSQLLEEYRKEKGTPVADEDLASLQAKCSRMAPVVQKYCEKKALTKGNVARCAAYFNDCKRFFGESDPLYAVANSFSSAVNLNFATIGVNGIPYYPINEEGGVGVGVTSNIPFGSWGGGYSGSVGVRDYWSQNMEAGGNWYEGNYGYKNGWSVPLVQSLGIEGGQHNVVSVPLDRRNMGKIMVDNGYGVGGYYGQNDHVGIDWKRGDVQHTFGVMSPFVGAGFNTGQAVTFPSLETFMRAGRK</sequence>
<dbReference type="Proteomes" id="UP000025227">
    <property type="component" value="Unplaced"/>
</dbReference>
<dbReference type="PANTHER" id="PTHR36937">
    <property type="entry name" value="PROTEIN CBG20935-RELATED"/>
    <property type="match status" value="1"/>
</dbReference>